<dbReference type="PANTHER" id="PTHR33215">
    <property type="entry name" value="PROTEIN DISTAL ANTENNA"/>
    <property type="match status" value="1"/>
</dbReference>
<keyword evidence="1" id="KW-0175">Coiled coil</keyword>
<dbReference type="EMBL" id="VOSK01000001">
    <property type="protein sequence ID" value="MPR23744.1"/>
    <property type="molecule type" value="Genomic_DNA"/>
</dbReference>
<comment type="caution">
    <text evidence="2">The sequence shown here is derived from an EMBL/GenBank/DDBJ whole genome shotgun (WGS) entry which is preliminary data.</text>
</comment>
<dbReference type="InterPro" id="IPR051839">
    <property type="entry name" value="RD_transcriptional_regulator"/>
</dbReference>
<gene>
    <name evidence="2" type="ORF">FS320_00545</name>
</gene>
<dbReference type="InterPro" id="IPR009057">
    <property type="entry name" value="Homeodomain-like_sf"/>
</dbReference>
<name>A0A5N7MCC3_9HYPH</name>
<dbReference type="GO" id="GO:0003677">
    <property type="term" value="F:DNA binding"/>
    <property type="evidence" value="ECO:0007669"/>
    <property type="project" value="InterPro"/>
</dbReference>
<dbReference type="GO" id="GO:0004803">
    <property type="term" value="F:transposase activity"/>
    <property type="evidence" value="ECO:0007669"/>
    <property type="project" value="InterPro"/>
</dbReference>
<protein>
    <submittedName>
        <fullName evidence="2">Transposase</fullName>
    </submittedName>
</protein>
<evidence type="ECO:0000256" key="1">
    <source>
        <dbReference type="SAM" id="Coils"/>
    </source>
</evidence>
<proteinExistence type="predicted"/>
<dbReference type="SUPFAM" id="SSF46689">
    <property type="entry name" value="Homeodomain-like"/>
    <property type="match status" value="1"/>
</dbReference>
<dbReference type="AlphaFoldDB" id="A0A5N7MCC3"/>
<dbReference type="Gene3D" id="1.10.10.60">
    <property type="entry name" value="Homeodomain-like"/>
    <property type="match status" value="1"/>
</dbReference>
<feature type="coiled-coil region" evidence="1">
    <location>
        <begin position="58"/>
        <end position="88"/>
    </location>
</feature>
<dbReference type="RefSeq" id="WP_152708649.1">
    <property type="nucleotide sequence ID" value="NZ_VOSJ01000001.1"/>
</dbReference>
<sequence length="93" mass="10778">MPKTRFTREFQDEAVRLVLTSGRSQRAIADDLGVNRSTLARWMAEHQDTRPSSTTPPHEDVMAEFKRLRRENEVLRQERDILKKATANISLSI</sequence>
<evidence type="ECO:0000313" key="2">
    <source>
        <dbReference type="EMBL" id="MPR23744.1"/>
    </source>
</evidence>
<dbReference type="PANTHER" id="PTHR33215:SF13">
    <property type="entry name" value="PROTEIN DISTAL ANTENNA"/>
    <property type="match status" value="1"/>
</dbReference>
<dbReference type="Proteomes" id="UP000403266">
    <property type="component" value="Unassembled WGS sequence"/>
</dbReference>
<reference evidence="2 3" key="1">
    <citation type="journal article" date="2019" name="Syst. Appl. Microbiol.">
        <title>Microvirga tunisiensis sp. nov., a root nodule symbiotic bacterium isolated from Lupinus micranthus and L. luteus grown in Northern Tunisia.</title>
        <authorList>
            <person name="Msaddak A."/>
            <person name="Rejili M."/>
            <person name="Duran D."/>
            <person name="Mars M."/>
            <person name="Palacios J.M."/>
            <person name="Ruiz-Argueso T."/>
            <person name="Rey L."/>
            <person name="Imperial J."/>
        </authorList>
    </citation>
    <scope>NUCLEOTIDE SEQUENCE [LARGE SCALE GENOMIC DNA]</scope>
    <source>
        <strain evidence="2 3">Lmie10</strain>
    </source>
</reference>
<keyword evidence="3" id="KW-1185">Reference proteome</keyword>
<evidence type="ECO:0000313" key="3">
    <source>
        <dbReference type="Proteomes" id="UP000403266"/>
    </source>
</evidence>
<dbReference type="InterPro" id="IPR002514">
    <property type="entry name" value="Transposase_8"/>
</dbReference>
<accession>A0A5N7MCC3</accession>
<dbReference type="GO" id="GO:0006313">
    <property type="term" value="P:DNA transposition"/>
    <property type="evidence" value="ECO:0007669"/>
    <property type="project" value="InterPro"/>
</dbReference>
<organism evidence="2 3">
    <name type="scientific">Microvirga tunisiensis</name>
    <dbReference type="NCBI Taxonomy" id="2108360"/>
    <lineage>
        <taxon>Bacteria</taxon>
        <taxon>Pseudomonadati</taxon>
        <taxon>Pseudomonadota</taxon>
        <taxon>Alphaproteobacteria</taxon>
        <taxon>Hyphomicrobiales</taxon>
        <taxon>Methylobacteriaceae</taxon>
        <taxon>Microvirga</taxon>
    </lineage>
</organism>
<dbReference type="OrthoDB" id="9803878at2"/>
<dbReference type="Pfam" id="PF01527">
    <property type="entry name" value="HTH_Tnp_1"/>
    <property type="match status" value="1"/>
</dbReference>